<dbReference type="AlphaFoldDB" id="A0AAD6YDH7"/>
<proteinExistence type="predicted"/>
<reference evidence="3" key="1">
    <citation type="submission" date="2023-03" db="EMBL/GenBank/DDBJ databases">
        <title>Massive genome expansion in bonnet fungi (Mycena s.s.) driven by repeated elements and novel gene families across ecological guilds.</title>
        <authorList>
            <consortium name="Lawrence Berkeley National Laboratory"/>
            <person name="Harder C.B."/>
            <person name="Miyauchi S."/>
            <person name="Viragh M."/>
            <person name="Kuo A."/>
            <person name="Thoen E."/>
            <person name="Andreopoulos B."/>
            <person name="Lu D."/>
            <person name="Skrede I."/>
            <person name="Drula E."/>
            <person name="Henrissat B."/>
            <person name="Morin E."/>
            <person name="Kohler A."/>
            <person name="Barry K."/>
            <person name="LaButti K."/>
            <person name="Morin E."/>
            <person name="Salamov A."/>
            <person name="Lipzen A."/>
            <person name="Mereny Z."/>
            <person name="Hegedus B."/>
            <person name="Baldrian P."/>
            <person name="Stursova M."/>
            <person name="Weitz H."/>
            <person name="Taylor A."/>
            <person name="Grigoriev I.V."/>
            <person name="Nagy L.G."/>
            <person name="Martin F."/>
            <person name="Kauserud H."/>
        </authorList>
    </citation>
    <scope>NUCLEOTIDE SEQUENCE</scope>
    <source>
        <strain evidence="3">9144</strain>
    </source>
</reference>
<name>A0AAD6YDH7_9AGAR</name>
<feature type="region of interest" description="Disordered" evidence="1">
    <location>
        <begin position="118"/>
        <end position="158"/>
    </location>
</feature>
<dbReference type="EMBL" id="JARJCW010000021">
    <property type="protein sequence ID" value="KAJ7213452.1"/>
    <property type="molecule type" value="Genomic_DNA"/>
</dbReference>
<evidence type="ECO:0000256" key="1">
    <source>
        <dbReference type="SAM" id="MobiDB-lite"/>
    </source>
</evidence>
<gene>
    <name evidence="3" type="ORF">GGX14DRAFT_696805</name>
</gene>
<protein>
    <submittedName>
        <fullName evidence="3">Uncharacterized protein</fullName>
    </submittedName>
</protein>
<evidence type="ECO:0000313" key="4">
    <source>
        <dbReference type="Proteomes" id="UP001219525"/>
    </source>
</evidence>
<organism evidence="3 4">
    <name type="scientific">Mycena pura</name>
    <dbReference type="NCBI Taxonomy" id="153505"/>
    <lineage>
        <taxon>Eukaryota</taxon>
        <taxon>Fungi</taxon>
        <taxon>Dikarya</taxon>
        <taxon>Basidiomycota</taxon>
        <taxon>Agaricomycotina</taxon>
        <taxon>Agaricomycetes</taxon>
        <taxon>Agaricomycetidae</taxon>
        <taxon>Agaricales</taxon>
        <taxon>Marasmiineae</taxon>
        <taxon>Mycenaceae</taxon>
        <taxon>Mycena</taxon>
    </lineage>
</organism>
<sequence length="158" mass="17231">MFFCLFILVHHLSVLFRWPGSCLAVIDLAMSTVEISITGNIVYYIYDNPELVLDTPVPVICLLIPLVLSAVFRAATFYSLEGRICSQQFEFLGGCALVDPAYTPWTIAFIWARLGDDSSASTEKGEPGDVGTQDAVERGAYDDSQGNVSEKTPLLGVS</sequence>
<keyword evidence="4" id="KW-1185">Reference proteome</keyword>
<feature type="signal peptide" evidence="2">
    <location>
        <begin position="1"/>
        <end position="24"/>
    </location>
</feature>
<comment type="caution">
    <text evidence="3">The sequence shown here is derived from an EMBL/GenBank/DDBJ whole genome shotgun (WGS) entry which is preliminary data.</text>
</comment>
<evidence type="ECO:0000256" key="2">
    <source>
        <dbReference type="SAM" id="SignalP"/>
    </source>
</evidence>
<accession>A0AAD6YDH7</accession>
<keyword evidence="2" id="KW-0732">Signal</keyword>
<dbReference type="Proteomes" id="UP001219525">
    <property type="component" value="Unassembled WGS sequence"/>
</dbReference>
<feature type="chain" id="PRO_5041938744" evidence="2">
    <location>
        <begin position="25"/>
        <end position="158"/>
    </location>
</feature>
<evidence type="ECO:0000313" key="3">
    <source>
        <dbReference type="EMBL" id="KAJ7213452.1"/>
    </source>
</evidence>